<accession>A0ABW0EBG1</accession>
<keyword evidence="1" id="KW-0732">Signal</keyword>
<sequence length="253" mass="27536">MNLKKAFFLFTSLISCITFFWGCENDAVKPKPTGSIKAVVSPAGAVTKMQLSKSADIITILPQNGDTFLAENLEDGPYLVSFWKASYFNEEYYTRTITIKNGQAIVLDTLKFTRQDTTKPGTMSATINDIKYIFDINHAEWIGSTLWISGFSHNVGSPYGSKDIGIALQQVTGPGIFSSPSYAGIGLSGFPPVSLLWATNVSGGNLTVNLTKFDTINNRLSGEFSFKAIHITSPGSYTPQTVTKGIFTDVLIK</sequence>
<gene>
    <name evidence="2" type="ORF">ACFPIB_08180</name>
</gene>
<feature type="signal peptide" evidence="1">
    <location>
        <begin position="1"/>
        <end position="20"/>
    </location>
</feature>
<dbReference type="Proteomes" id="UP001596161">
    <property type="component" value="Unassembled WGS sequence"/>
</dbReference>
<evidence type="ECO:0000256" key="1">
    <source>
        <dbReference type="SAM" id="SignalP"/>
    </source>
</evidence>
<dbReference type="EMBL" id="JBHSKT010000004">
    <property type="protein sequence ID" value="MFC5270580.1"/>
    <property type="molecule type" value="Genomic_DNA"/>
</dbReference>
<evidence type="ECO:0000313" key="3">
    <source>
        <dbReference type="Proteomes" id="UP001596161"/>
    </source>
</evidence>
<keyword evidence="3" id="KW-1185">Reference proteome</keyword>
<comment type="caution">
    <text evidence="2">The sequence shown here is derived from an EMBL/GenBank/DDBJ whole genome shotgun (WGS) entry which is preliminary data.</text>
</comment>
<organism evidence="2 3">
    <name type="scientific">Adhaeribacter terreus</name>
    <dbReference type="NCBI Taxonomy" id="529703"/>
    <lineage>
        <taxon>Bacteria</taxon>
        <taxon>Pseudomonadati</taxon>
        <taxon>Bacteroidota</taxon>
        <taxon>Cytophagia</taxon>
        <taxon>Cytophagales</taxon>
        <taxon>Hymenobacteraceae</taxon>
        <taxon>Adhaeribacter</taxon>
    </lineage>
</organism>
<proteinExistence type="predicted"/>
<reference evidence="3" key="1">
    <citation type="journal article" date="2019" name="Int. J. Syst. Evol. Microbiol.">
        <title>The Global Catalogue of Microorganisms (GCM) 10K type strain sequencing project: providing services to taxonomists for standard genome sequencing and annotation.</title>
        <authorList>
            <consortium name="The Broad Institute Genomics Platform"/>
            <consortium name="The Broad Institute Genome Sequencing Center for Infectious Disease"/>
            <person name="Wu L."/>
            <person name="Ma J."/>
        </authorList>
    </citation>
    <scope>NUCLEOTIDE SEQUENCE [LARGE SCALE GENOMIC DNA]</scope>
    <source>
        <strain evidence="3">KACC 12602</strain>
    </source>
</reference>
<feature type="chain" id="PRO_5046595967" description="Carboxypeptidase regulatory-like domain-containing protein" evidence="1">
    <location>
        <begin position="21"/>
        <end position="253"/>
    </location>
</feature>
<evidence type="ECO:0000313" key="2">
    <source>
        <dbReference type="EMBL" id="MFC5270580.1"/>
    </source>
</evidence>
<protein>
    <recommendedName>
        <fullName evidence="4">Carboxypeptidase regulatory-like domain-containing protein</fullName>
    </recommendedName>
</protein>
<name>A0ABW0EBG1_9BACT</name>
<evidence type="ECO:0008006" key="4">
    <source>
        <dbReference type="Google" id="ProtNLM"/>
    </source>
</evidence>
<dbReference type="PROSITE" id="PS51257">
    <property type="entry name" value="PROKAR_LIPOPROTEIN"/>
    <property type="match status" value="1"/>
</dbReference>
<dbReference type="RefSeq" id="WP_378016947.1">
    <property type="nucleotide sequence ID" value="NZ_JBHSKT010000004.1"/>
</dbReference>